<reference evidence="2 3" key="1">
    <citation type="submission" date="2019-06" db="EMBL/GenBank/DDBJ databases">
        <title>Sequencing the genomes of 1000 actinobacteria strains.</title>
        <authorList>
            <person name="Klenk H.-P."/>
        </authorList>
    </citation>
    <scope>NUCLEOTIDE SEQUENCE [LARGE SCALE GENOMIC DNA]</scope>
    <source>
        <strain evidence="2 3">DSM 8803</strain>
    </source>
</reference>
<dbReference type="InterPro" id="IPR036388">
    <property type="entry name" value="WH-like_DNA-bd_sf"/>
</dbReference>
<feature type="domain" description="Winged helix DNA-binding" evidence="1">
    <location>
        <begin position="19"/>
        <end position="97"/>
    </location>
</feature>
<dbReference type="InterPro" id="IPR027395">
    <property type="entry name" value="WH_DNA-bd_dom"/>
</dbReference>
<name>A0A542Y4B1_9MICO</name>
<gene>
    <name evidence="2" type="ORF">FB468_0913</name>
</gene>
<accession>A0A542Y4B1</accession>
<dbReference type="AlphaFoldDB" id="A0A542Y4B1"/>
<evidence type="ECO:0000259" key="1">
    <source>
        <dbReference type="Pfam" id="PF13601"/>
    </source>
</evidence>
<dbReference type="PANTHER" id="PTHR37318">
    <property type="entry name" value="BSL7504 PROTEIN"/>
    <property type="match status" value="1"/>
</dbReference>
<dbReference type="InterPro" id="IPR036390">
    <property type="entry name" value="WH_DNA-bd_sf"/>
</dbReference>
<dbReference type="EMBL" id="VFON01000001">
    <property type="protein sequence ID" value="TQL42904.1"/>
    <property type="molecule type" value="Genomic_DNA"/>
</dbReference>
<evidence type="ECO:0000313" key="3">
    <source>
        <dbReference type="Proteomes" id="UP000319094"/>
    </source>
</evidence>
<protein>
    <submittedName>
        <fullName evidence="2">Transcriptional regulator</fullName>
    </submittedName>
</protein>
<comment type="caution">
    <text evidence="2">The sequence shown here is derived from an EMBL/GenBank/DDBJ whole genome shotgun (WGS) entry which is preliminary data.</text>
</comment>
<dbReference type="PANTHER" id="PTHR37318:SF1">
    <property type="entry name" value="BSL7504 PROTEIN"/>
    <property type="match status" value="1"/>
</dbReference>
<keyword evidence="3" id="KW-1185">Reference proteome</keyword>
<dbReference type="Gene3D" id="1.10.10.10">
    <property type="entry name" value="Winged helix-like DNA-binding domain superfamily/Winged helix DNA-binding domain"/>
    <property type="match status" value="1"/>
</dbReference>
<dbReference type="RefSeq" id="WP_141886291.1">
    <property type="nucleotide sequence ID" value="NZ_BAAAUY010000021.1"/>
</dbReference>
<dbReference type="Pfam" id="PF13601">
    <property type="entry name" value="HTH_34"/>
    <property type="match status" value="1"/>
</dbReference>
<organism evidence="2 3">
    <name type="scientific">Leucobacter komagatae</name>
    <dbReference type="NCBI Taxonomy" id="55969"/>
    <lineage>
        <taxon>Bacteria</taxon>
        <taxon>Bacillati</taxon>
        <taxon>Actinomycetota</taxon>
        <taxon>Actinomycetes</taxon>
        <taxon>Micrococcales</taxon>
        <taxon>Microbacteriaceae</taxon>
        <taxon>Leucobacter</taxon>
    </lineage>
</organism>
<dbReference type="SUPFAM" id="SSF46785">
    <property type="entry name" value="Winged helix' DNA-binding domain"/>
    <property type="match status" value="1"/>
</dbReference>
<sequence>MTPPQHPLHRLNPAFQTPVRFSLMAALGPATEADFATLRELLDVGDSQLSKAIAHLEGEGYLQVTKGYVANRPRTWVAASKTGTKAFADHVAALREIAGGA</sequence>
<evidence type="ECO:0000313" key="2">
    <source>
        <dbReference type="EMBL" id="TQL42904.1"/>
    </source>
</evidence>
<dbReference type="Proteomes" id="UP000319094">
    <property type="component" value="Unassembled WGS sequence"/>
</dbReference>
<proteinExistence type="predicted"/>
<dbReference type="OrthoDB" id="4952043at2"/>